<proteinExistence type="inferred from homology"/>
<keyword evidence="2" id="KW-0732">Signal</keyword>
<reference evidence="5 6" key="1">
    <citation type="submission" date="2024-07" db="EMBL/GenBank/DDBJ databases">
        <title>Marimonas sp.nov., isolated from tidal-flat sediment.</title>
        <authorList>
            <person name="Jayan J.N."/>
            <person name="Lee S.S."/>
        </authorList>
    </citation>
    <scope>NUCLEOTIDE SEQUENCE [LARGE SCALE GENOMIC DNA]</scope>
    <source>
        <strain evidence="5 6">MJW-29</strain>
    </source>
</reference>
<evidence type="ECO:0000259" key="3">
    <source>
        <dbReference type="PROSITE" id="PS50207"/>
    </source>
</evidence>
<comment type="similarity">
    <text evidence="1">Belongs to the peptidase C14A family.</text>
</comment>
<feature type="chain" id="PRO_5047340634" evidence="2">
    <location>
        <begin position="25"/>
        <end position="649"/>
    </location>
</feature>
<dbReference type="SMART" id="SM00115">
    <property type="entry name" value="CASc"/>
    <property type="match status" value="1"/>
</dbReference>
<dbReference type="RefSeq" id="WP_367879975.1">
    <property type="nucleotide sequence ID" value="NZ_JBFNXX010000042.1"/>
</dbReference>
<keyword evidence="6" id="KW-1185">Reference proteome</keyword>
<dbReference type="Gene3D" id="3.40.50.1460">
    <property type="match status" value="1"/>
</dbReference>
<dbReference type="InterPro" id="IPR002138">
    <property type="entry name" value="Pept_C14_p10"/>
</dbReference>
<sequence>MIRTLRGSVVSLFIFSLLPLAALAQQIDERRVALIIGNSDYENVIPLDNPGNDASDLSVALEGLGFEIYLGLDVGDDEIVDLTNRFAEAIATADVSLFFYAGHGFQVGGQNYLVPIDAIIQKAEDITEQTIRLQDILDRMEAAPGIKFVFLDACRNNPFEGTLNTISEGLARIGNAADFLISFATQPDNVAYDGTGRNSFFTEALLSHIYTPGLDVNDLMIAVRKDVLAATGGRQIPWENSSLTRQFRFDPRPPNVSPETLLWQVAANSGDPQLLQLYAERYPEGTHLEQVMAFLDTSADAGNVQSRDFAKAERDEEEERLWQLAQRSRMRPLVEFYLEQYPQGKYLRDARRLIATLPSENEGGAARLCERLATHPHDATARTAGVPMGKLQQHAIKAVNACQAAADANPDLPHYTALLARATIAAGDAEGAIRLYRVAAERGDLRAMVSLGLMTEAGHGVPENKVAALRLYNRAARLGSPDAMINLAVVLFEGAGVEKDEERAVQLLKDAADLGSARATFNLGVLARDGIVGEPSDALKYFRRAIKAGYPRAYVASANLLDEGQIAPRDPGAAANMLLRGVAEDNGLAMELLTEKTSGWSRETISAVQERLKAAGFYTSVIDGLGGPNFSAALDKWRNGGFDADVLVE</sequence>
<evidence type="ECO:0000256" key="2">
    <source>
        <dbReference type="SAM" id="SignalP"/>
    </source>
</evidence>
<evidence type="ECO:0000313" key="6">
    <source>
        <dbReference type="Proteomes" id="UP001556098"/>
    </source>
</evidence>
<dbReference type="InterPro" id="IPR006597">
    <property type="entry name" value="Sel1-like"/>
</dbReference>
<organism evidence="5 6">
    <name type="scientific">Sulfitobacter sediminis</name>
    <dbReference type="NCBI Taxonomy" id="3234186"/>
    <lineage>
        <taxon>Bacteria</taxon>
        <taxon>Pseudomonadati</taxon>
        <taxon>Pseudomonadota</taxon>
        <taxon>Alphaproteobacteria</taxon>
        <taxon>Rhodobacterales</taxon>
        <taxon>Roseobacteraceae</taxon>
        <taxon>Sulfitobacter</taxon>
    </lineage>
</organism>
<dbReference type="PANTHER" id="PTHR22576">
    <property type="entry name" value="MUCOSA ASSOCIATED LYMPHOID TISSUE LYMPHOMA TRANSLOCATION PROTEIN 1/PARACASPASE"/>
    <property type="match status" value="1"/>
</dbReference>
<evidence type="ECO:0000259" key="4">
    <source>
        <dbReference type="PROSITE" id="PS50208"/>
    </source>
</evidence>
<accession>A0ABV3RUT2</accession>
<feature type="domain" description="Caspase family p10" evidence="3">
    <location>
        <begin position="169"/>
        <end position="251"/>
    </location>
</feature>
<gene>
    <name evidence="5" type="ORF">AB2B41_21985</name>
</gene>
<dbReference type="InterPro" id="IPR011990">
    <property type="entry name" value="TPR-like_helical_dom_sf"/>
</dbReference>
<dbReference type="InterPro" id="IPR052039">
    <property type="entry name" value="Caspase-related_regulators"/>
</dbReference>
<protein>
    <submittedName>
        <fullName evidence="5">Caspase family protein</fullName>
    </submittedName>
</protein>
<name>A0ABV3RUT2_9RHOB</name>
<dbReference type="PROSITE" id="PS50208">
    <property type="entry name" value="CASPASE_P20"/>
    <property type="match status" value="1"/>
</dbReference>
<dbReference type="InterPro" id="IPR015917">
    <property type="entry name" value="Pept_C14A"/>
</dbReference>
<comment type="caution">
    <text evidence="5">The sequence shown here is derived from an EMBL/GenBank/DDBJ whole genome shotgun (WGS) entry which is preliminary data.</text>
</comment>
<dbReference type="Gene3D" id="1.25.40.10">
    <property type="entry name" value="Tetratricopeptide repeat domain"/>
    <property type="match status" value="2"/>
</dbReference>
<dbReference type="PANTHER" id="PTHR22576:SF37">
    <property type="entry name" value="MUCOSA-ASSOCIATED LYMPHOID TISSUE LYMPHOMA TRANSLOCATION PROTEIN 1"/>
    <property type="match status" value="1"/>
</dbReference>
<dbReference type="EMBL" id="JBFNXX010000042">
    <property type="protein sequence ID" value="MEW9922277.1"/>
    <property type="molecule type" value="Genomic_DNA"/>
</dbReference>
<dbReference type="Pfam" id="PF08238">
    <property type="entry name" value="Sel1"/>
    <property type="match status" value="4"/>
</dbReference>
<dbReference type="InterPro" id="IPR029030">
    <property type="entry name" value="Caspase-like_dom_sf"/>
</dbReference>
<dbReference type="Pfam" id="PF00656">
    <property type="entry name" value="Peptidase_C14"/>
    <property type="match status" value="1"/>
</dbReference>
<dbReference type="InterPro" id="IPR011600">
    <property type="entry name" value="Pept_C14_caspase"/>
</dbReference>
<dbReference type="SUPFAM" id="SSF52129">
    <property type="entry name" value="Caspase-like"/>
    <property type="match status" value="1"/>
</dbReference>
<evidence type="ECO:0000313" key="5">
    <source>
        <dbReference type="EMBL" id="MEW9922277.1"/>
    </source>
</evidence>
<dbReference type="InterPro" id="IPR001309">
    <property type="entry name" value="Pept_C14_p20"/>
</dbReference>
<feature type="domain" description="Caspase family p20" evidence="4">
    <location>
        <begin position="29"/>
        <end position="158"/>
    </location>
</feature>
<evidence type="ECO:0000256" key="1">
    <source>
        <dbReference type="ARBA" id="ARBA00010134"/>
    </source>
</evidence>
<feature type="signal peptide" evidence="2">
    <location>
        <begin position="1"/>
        <end position="24"/>
    </location>
</feature>
<dbReference type="SUPFAM" id="SSF81901">
    <property type="entry name" value="HCP-like"/>
    <property type="match status" value="1"/>
</dbReference>
<dbReference type="PROSITE" id="PS50207">
    <property type="entry name" value="CASPASE_P10"/>
    <property type="match status" value="1"/>
</dbReference>
<dbReference type="SMART" id="SM00671">
    <property type="entry name" value="SEL1"/>
    <property type="match status" value="4"/>
</dbReference>
<dbReference type="Proteomes" id="UP001556098">
    <property type="component" value="Unassembled WGS sequence"/>
</dbReference>